<dbReference type="EMBL" id="BAAAID010000048">
    <property type="protein sequence ID" value="GAA0944719.1"/>
    <property type="molecule type" value="Genomic_DNA"/>
</dbReference>
<evidence type="ECO:0000313" key="3">
    <source>
        <dbReference type="Proteomes" id="UP001500418"/>
    </source>
</evidence>
<evidence type="ECO:0000256" key="1">
    <source>
        <dbReference type="SAM" id="MobiDB-lite"/>
    </source>
</evidence>
<protein>
    <recommendedName>
        <fullName evidence="4">FHA domain-containing protein</fullName>
    </recommendedName>
</protein>
<gene>
    <name evidence="2" type="ORF">GCM10009575_062970</name>
</gene>
<accession>A0ABN1QM75</accession>
<evidence type="ECO:0008006" key="4">
    <source>
        <dbReference type="Google" id="ProtNLM"/>
    </source>
</evidence>
<dbReference type="Proteomes" id="UP001500418">
    <property type="component" value="Unassembled WGS sequence"/>
</dbReference>
<keyword evidence="3" id="KW-1185">Reference proteome</keyword>
<proteinExistence type="predicted"/>
<feature type="region of interest" description="Disordered" evidence="1">
    <location>
        <begin position="1"/>
        <end position="29"/>
    </location>
</feature>
<organism evidence="2 3">
    <name type="scientific">Streptomyces rhizosphaericus</name>
    <dbReference type="NCBI Taxonomy" id="114699"/>
    <lineage>
        <taxon>Bacteria</taxon>
        <taxon>Bacillati</taxon>
        <taxon>Actinomycetota</taxon>
        <taxon>Actinomycetes</taxon>
        <taxon>Kitasatosporales</taxon>
        <taxon>Streptomycetaceae</taxon>
        <taxon>Streptomyces</taxon>
        <taxon>Streptomyces violaceusniger group</taxon>
    </lineage>
</organism>
<feature type="compositionally biased region" description="Polar residues" evidence="1">
    <location>
        <begin position="7"/>
        <end position="23"/>
    </location>
</feature>
<evidence type="ECO:0000313" key="2">
    <source>
        <dbReference type="EMBL" id="GAA0944719.1"/>
    </source>
</evidence>
<comment type="caution">
    <text evidence="2">The sequence shown here is derived from an EMBL/GenBank/DDBJ whole genome shotgun (WGS) entry which is preliminary data.</text>
</comment>
<sequence length="60" mass="6857">MGWALEETTTSNGSSVFVEQGQQSRDKFMPSGQNVAIKGQTVGFYLFRRCKENRRQPTDR</sequence>
<name>A0ABN1QM75_9ACTN</name>
<reference evidence="2 3" key="1">
    <citation type="journal article" date="2019" name="Int. J. Syst. Evol. Microbiol.">
        <title>The Global Catalogue of Microorganisms (GCM) 10K type strain sequencing project: providing services to taxonomists for standard genome sequencing and annotation.</title>
        <authorList>
            <consortium name="The Broad Institute Genomics Platform"/>
            <consortium name="The Broad Institute Genome Sequencing Center for Infectious Disease"/>
            <person name="Wu L."/>
            <person name="Ma J."/>
        </authorList>
    </citation>
    <scope>NUCLEOTIDE SEQUENCE [LARGE SCALE GENOMIC DNA]</scope>
    <source>
        <strain evidence="2 3">JCM 11444</strain>
    </source>
</reference>